<dbReference type="RefSeq" id="WP_242178774.1">
    <property type="nucleotide sequence ID" value="NZ_JAKQYM010000007.1"/>
</dbReference>
<reference evidence="1" key="1">
    <citation type="submission" date="2022-02" db="EMBL/GenBank/DDBJ databases">
        <title>Polaribacter sp. MSW13, isolated from seawater.</title>
        <authorList>
            <person name="Kristyanto S."/>
            <person name="Jung J."/>
            <person name="Jeon C.O."/>
        </authorList>
    </citation>
    <scope>NUCLEOTIDE SEQUENCE</scope>
    <source>
        <strain evidence="1">MSW13</strain>
    </source>
</reference>
<sequence length="61" mass="6843">MSIDSKSLCNACMHVNSCSLTSSKKFIWSCSEYEVLSSTDTEPILPTNFSFTKSEKEIEIN</sequence>
<organism evidence="1 2">
    <name type="scientific">Polaribacter marinus</name>
    <dbReference type="NCBI Taxonomy" id="2916838"/>
    <lineage>
        <taxon>Bacteria</taxon>
        <taxon>Pseudomonadati</taxon>
        <taxon>Bacteroidota</taxon>
        <taxon>Flavobacteriia</taxon>
        <taxon>Flavobacteriales</taxon>
        <taxon>Flavobacteriaceae</taxon>
    </lineage>
</organism>
<dbReference type="EMBL" id="JAKQYM010000007">
    <property type="protein sequence ID" value="MCI2229649.1"/>
    <property type="molecule type" value="Genomic_DNA"/>
</dbReference>
<proteinExistence type="predicted"/>
<accession>A0A9X2AN80</accession>
<protein>
    <submittedName>
        <fullName evidence="1">Uncharacterized protein</fullName>
    </submittedName>
</protein>
<evidence type="ECO:0000313" key="2">
    <source>
        <dbReference type="Proteomes" id="UP001139369"/>
    </source>
</evidence>
<name>A0A9X2AN80_9FLAO</name>
<dbReference type="Proteomes" id="UP001139369">
    <property type="component" value="Unassembled WGS sequence"/>
</dbReference>
<dbReference type="AlphaFoldDB" id="A0A9X2AN80"/>
<comment type="caution">
    <text evidence="1">The sequence shown here is derived from an EMBL/GenBank/DDBJ whole genome shotgun (WGS) entry which is preliminary data.</text>
</comment>
<keyword evidence="2" id="KW-1185">Reference proteome</keyword>
<gene>
    <name evidence="1" type="ORF">MC378_10775</name>
</gene>
<evidence type="ECO:0000313" key="1">
    <source>
        <dbReference type="EMBL" id="MCI2229649.1"/>
    </source>
</evidence>